<evidence type="ECO:0000256" key="2">
    <source>
        <dbReference type="ARBA" id="ARBA00022963"/>
    </source>
</evidence>
<dbReference type="OrthoDB" id="6612291at2759"/>
<accession>A0A1Y1ZBT9</accession>
<dbReference type="Proteomes" id="UP000193144">
    <property type="component" value="Unassembled WGS sequence"/>
</dbReference>
<feature type="active site" description="Nucleophile" evidence="4">
    <location>
        <position position="54"/>
    </location>
</feature>
<dbReference type="GO" id="GO:0019369">
    <property type="term" value="P:arachidonate metabolic process"/>
    <property type="evidence" value="ECO:0007669"/>
    <property type="project" value="TreeGrafter"/>
</dbReference>
<dbReference type="SUPFAM" id="SSF52151">
    <property type="entry name" value="FabD/lysophospholipase-like"/>
    <property type="match status" value="1"/>
</dbReference>
<protein>
    <submittedName>
        <fullName evidence="6">Phospholipase</fullName>
    </submittedName>
</protein>
<comment type="caution">
    <text evidence="6">The sequence shown here is derived from an EMBL/GenBank/DDBJ whole genome shotgun (WGS) entry which is preliminary data.</text>
</comment>
<dbReference type="GO" id="GO:0047499">
    <property type="term" value="F:calcium-independent phospholipase A2 activity"/>
    <property type="evidence" value="ECO:0007669"/>
    <property type="project" value="TreeGrafter"/>
</dbReference>
<gene>
    <name evidence="6" type="ORF">BCR34DRAFT_675191</name>
</gene>
<keyword evidence="7" id="KW-1185">Reference proteome</keyword>
<proteinExistence type="predicted"/>
<dbReference type="Pfam" id="PF01734">
    <property type="entry name" value="Patatin"/>
    <property type="match status" value="1"/>
</dbReference>
<evidence type="ECO:0000313" key="6">
    <source>
        <dbReference type="EMBL" id="ORY07783.1"/>
    </source>
</evidence>
<keyword evidence="3 4" id="KW-0443">Lipid metabolism</keyword>
<organism evidence="6 7">
    <name type="scientific">Clohesyomyces aquaticus</name>
    <dbReference type="NCBI Taxonomy" id="1231657"/>
    <lineage>
        <taxon>Eukaryota</taxon>
        <taxon>Fungi</taxon>
        <taxon>Dikarya</taxon>
        <taxon>Ascomycota</taxon>
        <taxon>Pezizomycotina</taxon>
        <taxon>Dothideomycetes</taxon>
        <taxon>Pleosporomycetidae</taxon>
        <taxon>Pleosporales</taxon>
        <taxon>Lindgomycetaceae</taxon>
        <taxon>Clohesyomyces</taxon>
    </lineage>
</organism>
<evidence type="ECO:0000259" key="5">
    <source>
        <dbReference type="PROSITE" id="PS51635"/>
    </source>
</evidence>
<dbReference type="InterPro" id="IPR016035">
    <property type="entry name" value="Acyl_Trfase/lysoPLipase"/>
</dbReference>
<feature type="short sequence motif" description="DGA/G" evidence="4">
    <location>
        <begin position="201"/>
        <end position="203"/>
    </location>
</feature>
<evidence type="ECO:0000313" key="7">
    <source>
        <dbReference type="Proteomes" id="UP000193144"/>
    </source>
</evidence>
<dbReference type="PANTHER" id="PTHR24185">
    <property type="entry name" value="CALCIUM-INDEPENDENT PHOSPHOLIPASE A2-GAMMA"/>
    <property type="match status" value="1"/>
</dbReference>
<feature type="short sequence motif" description="GXSXG" evidence="4">
    <location>
        <begin position="52"/>
        <end position="56"/>
    </location>
</feature>
<evidence type="ECO:0000256" key="3">
    <source>
        <dbReference type="ARBA" id="ARBA00023098"/>
    </source>
</evidence>
<reference evidence="6 7" key="1">
    <citation type="submission" date="2016-07" db="EMBL/GenBank/DDBJ databases">
        <title>Pervasive Adenine N6-methylation of Active Genes in Fungi.</title>
        <authorList>
            <consortium name="DOE Joint Genome Institute"/>
            <person name="Mondo S.J."/>
            <person name="Dannebaum R.O."/>
            <person name="Kuo R.C."/>
            <person name="Labutti K."/>
            <person name="Haridas S."/>
            <person name="Kuo A."/>
            <person name="Salamov A."/>
            <person name="Ahrendt S.R."/>
            <person name="Lipzen A."/>
            <person name="Sullivan W."/>
            <person name="Andreopoulos W.B."/>
            <person name="Clum A."/>
            <person name="Lindquist E."/>
            <person name="Daum C."/>
            <person name="Ramamoorthy G.K."/>
            <person name="Gryganskyi A."/>
            <person name="Culley D."/>
            <person name="Magnuson J.K."/>
            <person name="James T.Y."/>
            <person name="O'Malley M.A."/>
            <person name="Stajich J.E."/>
            <person name="Spatafora J.W."/>
            <person name="Visel A."/>
            <person name="Grigoriev I.V."/>
        </authorList>
    </citation>
    <scope>NUCLEOTIDE SEQUENCE [LARGE SCALE GENOMIC DNA]</scope>
    <source>
        <strain evidence="6 7">CBS 115471</strain>
    </source>
</reference>
<dbReference type="InterPro" id="IPR002641">
    <property type="entry name" value="PNPLA_dom"/>
</dbReference>
<evidence type="ECO:0000256" key="1">
    <source>
        <dbReference type="ARBA" id="ARBA00022801"/>
    </source>
</evidence>
<feature type="short sequence motif" description="GXGXXG" evidence="4">
    <location>
        <begin position="14"/>
        <end position="19"/>
    </location>
</feature>
<dbReference type="STRING" id="1231657.A0A1Y1ZBT9"/>
<dbReference type="Gene3D" id="3.40.1090.10">
    <property type="entry name" value="Cytosolic phospholipase A2 catalytic domain"/>
    <property type="match status" value="1"/>
</dbReference>
<name>A0A1Y1ZBT9_9PLEO</name>
<dbReference type="AlphaFoldDB" id="A0A1Y1ZBT9"/>
<dbReference type="EMBL" id="MCFA01000106">
    <property type="protein sequence ID" value="ORY07783.1"/>
    <property type="molecule type" value="Genomic_DNA"/>
</dbReference>
<feature type="active site" description="Proton acceptor" evidence="4">
    <location>
        <position position="201"/>
    </location>
</feature>
<keyword evidence="2 4" id="KW-0442">Lipid degradation</keyword>
<dbReference type="GO" id="GO:0016020">
    <property type="term" value="C:membrane"/>
    <property type="evidence" value="ECO:0007669"/>
    <property type="project" value="TreeGrafter"/>
</dbReference>
<sequence>MADHKSLRVLALDGGGVRGLSTLIILQYLMKRVAADSNAPPKPCDFFDLIGGTSTGGLLAIMLGRLKLDIQTCINVYLKLSEDAFQPSRSKMNWLGKSKDFATVKGRFSSDKLTTCIKQVIEEYGKLDKEAPLFEGDTPRCRAFVCAVRADAAKPVKFRTYKTTEVDEVKCKIWEAGRATSAASTFFDPITIGPYGERFVDGAVGTNNPVEEVYQEARALWPQKDIQCFVSIGTGHPGTEDYGHKNLLAIIETLKRISTETEKTAEAFWKTQNERNLHGRYFRFNVTHGLEGISLEEYKEKAKIAARTNAYLSSGEILERVGQFATLVMPSPSPTEGT</sequence>
<dbReference type="PANTHER" id="PTHR24185:SF1">
    <property type="entry name" value="CALCIUM-INDEPENDENT PHOSPHOLIPASE A2-GAMMA"/>
    <property type="match status" value="1"/>
</dbReference>
<dbReference type="GO" id="GO:0046486">
    <property type="term" value="P:glycerolipid metabolic process"/>
    <property type="evidence" value="ECO:0007669"/>
    <property type="project" value="UniProtKB-ARBA"/>
</dbReference>
<keyword evidence="1 4" id="KW-0378">Hydrolase</keyword>
<feature type="domain" description="PNPLA" evidence="5">
    <location>
        <begin position="10"/>
        <end position="214"/>
    </location>
</feature>
<dbReference type="PROSITE" id="PS51635">
    <property type="entry name" value="PNPLA"/>
    <property type="match status" value="1"/>
</dbReference>
<dbReference type="CDD" id="cd07216">
    <property type="entry name" value="Pat17_PNPLA8_PNPLA9_like3"/>
    <property type="match status" value="1"/>
</dbReference>
<evidence type="ECO:0000256" key="4">
    <source>
        <dbReference type="PROSITE-ProRule" id="PRU01161"/>
    </source>
</evidence>
<dbReference type="GO" id="GO:0016042">
    <property type="term" value="P:lipid catabolic process"/>
    <property type="evidence" value="ECO:0007669"/>
    <property type="project" value="UniProtKB-UniRule"/>
</dbReference>